<dbReference type="InterPro" id="IPR003323">
    <property type="entry name" value="OTU_dom"/>
</dbReference>
<dbReference type="AlphaFoldDB" id="A0A9N9DAU0"/>
<protein>
    <submittedName>
        <fullName evidence="2">28061_t:CDS:1</fullName>
    </submittedName>
</protein>
<sequence>MEFKKEVEILQLSPNKESIIKAMKSIESISTTARAESSHSAFKQAIETASGLESVFENIDQRMQVKNLKIAVYTGTNKVACNPFTLRDSRFSIIIGNVSTYAINRIKNLLVEIQENSTKYKGPIPLNIIDKCWYLYRSKIKDLPSPSLELSATNPKFYKVFLKAENTFCELPNDTSINAKFIASPKMKVSKGCHSGTKHKKLLSEKQDIETKKKKKVLHNLLSKINQANTLQSPIISYKDVDMYEDSMPMFMKKFILSYINVRSDGNCGFRAIAISLEISEDEWPTI</sequence>
<accession>A0A9N9DAU0</accession>
<dbReference type="EMBL" id="CAJVPY010005056">
    <property type="protein sequence ID" value="CAG8634427.1"/>
    <property type="molecule type" value="Genomic_DNA"/>
</dbReference>
<evidence type="ECO:0000313" key="3">
    <source>
        <dbReference type="Proteomes" id="UP000789405"/>
    </source>
</evidence>
<dbReference type="PROSITE" id="PS50802">
    <property type="entry name" value="OTU"/>
    <property type="match status" value="1"/>
</dbReference>
<feature type="domain" description="OTU" evidence="1">
    <location>
        <begin position="257"/>
        <end position="287"/>
    </location>
</feature>
<keyword evidence="3" id="KW-1185">Reference proteome</keyword>
<comment type="caution">
    <text evidence="2">The sequence shown here is derived from an EMBL/GenBank/DDBJ whole genome shotgun (WGS) entry which is preliminary data.</text>
</comment>
<evidence type="ECO:0000259" key="1">
    <source>
        <dbReference type="PROSITE" id="PS50802"/>
    </source>
</evidence>
<evidence type="ECO:0000313" key="2">
    <source>
        <dbReference type="EMBL" id="CAG8634427.1"/>
    </source>
</evidence>
<name>A0A9N9DAU0_9GLOM</name>
<reference evidence="2" key="1">
    <citation type="submission" date="2021-06" db="EMBL/GenBank/DDBJ databases">
        <authorList>
            <person name="Kallberg Y."/>
            <person name="Tangrot J."/>
            <person name="Rosling A."/>
        </authorList>
    </citation>
    <scope>NUCLEOTIDE SEQUENCE</scope>
    <source>
        <strain evidence="2">MA453B</strain>
    </source>
</reference>
<organism evidence="2 3">
    <name type="scientific">Dentiscutata erythropus</name>
    <dbReference type="NCBI Taxonomy" id="1348616"/>
    <lineage>
        <taxon>Eukaryota</taxon>
        <taxon>Fungi</taxon>
        <taxon>Fungi incertae sedis</taxon>
        <taxon>Mucoromycota</taxon>
        <taxon>Glomeromycotina</taxon>
        <taxon>Glomeromycetes</taxon>
        <taxon>Diversisporales</taxon>
        <taxon>Gigasporaceae</taxon>
        <taxon>Dentiscutata</taxon>
    </lineage>
</organism>
<dbReference type="OrthoDB" id="2441661at2759"/>
<dbReference type="Proteomes" id="UP000789405">
    <property type="component" value="Unassembled WGS sequence"/>
</dbReference>
<proteinExistence type="predicted"/>
<gene>
    <name evidence="2" type="ORF">DERYTH_LOCUS9318</name>
</gene>